<name>A0A162MJN9_9FIRM</name>
<reference evidence="2 3" key="1">
    <citation type="submission" date="2015-12" db="EMBL/GenBank/DDBJ databases">
        <title>Draft genome of Thermovenabulum gondwanense isolated from a red thermophilic microbial mat colonisisng an outflow channel of a bore well.</title>
        <authorList>
            <person name="Patel B.K."/>
        </authorList>
    </citation>
    <scope>NUCLEOTIDE SEQUENCE [LARGE SCALE GENOMIC DNA]</scope>
    <source>
        <strain evidence="2 3">R270</strain>
    </source>
</reference>
<evidence type="ECO:0000256" key="1">
    <source>
        <dbReference type="SAM" id="Phobius"/>
    </source>
</evidence>
<feature type="transmembrane region" description="Helical" evidence="1">
    <location>
        <begin position="159"/>
        <end position="179"/>
    </location>
</feature>
<dbReference type="STRING" id="520767.ATZ99_12610"/>
<proteinExistence type="predicted"/>
<feature type="transmembrane region" description="Helical" evidence="1">
    <location>
        <begin position="7"/>
        <end position="27"/>
    </location>
</feature>
<accession>A0A162MJN9</accession>
<keyword evidence="1" id="KW-0472">Membrane</keyword>
<protein>
    <submittedName>
        <fullName evidence="2">Uncharacterized protein</fullName>
    </submittedName>
</protein>
<evidence type="ECO:0000313" key="3">
    <source>
        <dbReference type="Proteomes" id="UP000075737"/>
    </source>
</evidence>
<dbReference type="OrthoDB" id="162726at2"/>
<dbReference type="AlphaFoldDB" id="A0A162MJN9"/>
<comment type="caution">
    <text evidence="2">The sequence shown here is derived from an EMBL/GenBank/DDBJ whole genome shotgun (WGS) entry which is preliminary data.</text>
</comment>
<evidence type="ECO:0000313" key="2">
    <source>
        <dbReference type="EMBL" id="KYO66379.1"/>
    </source>
</evidence>
<dbReference type="EMBL" id="LOHZ01000028">
    <property type="protein sequence ID" value="KYO66379.1"/>
    <property type="molecule type" value="Genomic_DNA"/>
</dbReference>
<organism evidence="2 3">
    <name type="scientific">Thermovenabulum gondwanense</name>
    <dbReference type="NCBI Taxonomy" id="520767"/>
    <lineage>
        <taxon>Bacteria</taxon>
        <taxon>Bacillati</taxon>
        <taxon>Bacillota</taxon>
        <taxon>Clostridia</taxon>
        <taxon>Thermosediminibacterales</taxon>
        <taxon>Thermosediminibacteraceae</taxon>
        <taxon>Thermovenabulum</taxon>
    </lineage>
</organism>
<dbReference type="RefSeq" id="WP_068748388.1">
    <property type="nucleotide sequence ID" value="NZ_LOHZ01000028.1"/>
</dbReference>
<sequence length="231" mass="26651">MPFILMLLLIFFFFPYLILPFLIFFIIGSLFLLPYVLIFNSFYNVITIPWQIIKIAADKRVRKNHSLEHATVNVLEERYGRNLRIGGLAYSNGFTLSGPDLPPPYEILDAAREGLLRMRRGEINLALHPRCGTSIAAANFLFSLAFVIVLIFYKHFNLLNILVAFLLANILAKPFGIMLQKFFTTHPDVEDVEILDIYGQGLGYPFEFFLNPNRTYFIKTADVKRGFRLFL</sequence>
<dbReference type="Proteomes" id="UP000075737">
    <property type="component" value="Unassembled WGS sequence"/>
</dbReference>
<keyword evidence="3" id="KW-1185">Reference proteome</keyword>
<keyword evidence="1" id="KW-1133">Transmembrane helix</keyword>
<dbReference type="Pfam" id="PF19928">
    <property type="entry name" value="DUF6391"/>
    <property type="match status" value="1"/>
</dbReference>
<keyword evidence="1" id="KW-0812">Transmembrane</keyword>
<feature type="transmembrane region" description="Helical" evidence="1">
    <location>
        <begin position="127"/>
        <end position="153"/>
    </location>
</feature>
<gene>
    <name evidence="2" type="ORF">ATZ99_12610</name>
</gene>
<feature type="transmembrane region" description="Helical" evidence="1">
    <location>
        <begin position="33"/>
        <end position="53"/>
    </location>
</feature>